<reference evidence="2 3" key="1">
    <citation type="submission" date="2017-01" db="EMBL/GenBank/DDBJ databases">
        <title>Novel large sulfur bacteria in the metagenomes of groundwater-fed chemosynthetic microbial mats in the Lake Huron basin.</title>
        <authorList>
            <person name="Sharrar A.M."/>
            <person name="Flood B.E."/>
            <person name="Bailey J.V."/>
            <person name="Jones D.S."/>
            <person name="Biddanda B."/>
            <person name="Ruberg S.A."/>
            <person name="Marcus D.N."/>
            <person name="Dick G.J."/>
        </authorList>
    </citation>
    <scope>NUCLEOTIDE SEQUENCE [LARGE SCALE GENOMIC DNA]</scope>
    <source>
        <strain evidence="2">A8</strain>
    </source>
</reference>
<keyword evidence="1" id="KW-0472">Membrane</keyword>
<dbReference type="AlphaFoldDB" id="A0A1Y1QHD5"/>
<dbReference type="Proteomes" id="UP000192491">
    <property type="component" value="Unassembled WGS sequence"/>
</dbReference>
<dbReference type="EMBL" id="MTEJ01000281">
    <property type="protein sequence ID" value="OQX05591.1"/>
    <property type="molecule type" value="Genomic_DNA"/>
</dbReference>
<feature type="transmembrane region" description="Helical" evidence="1">
    <location>
        <begin position="6"/>
        <end position="24"/>
    </location>
</feature>
<evidence type="ECO:0000313" key="3">
    <source>
        <dbReference type="Proteomes" id="UP000192491"/>
    </source>
</evidence>
<name>A0A1Y1QHD5_9GAMM</name>
<keyword evidence="1" id="KW-1133">Transmembrane helix</keyword>
<evidence type="ECO:0000256" key="1">
    <source>
        <dbReference type="SAM" id="Phobius"/>
    </source>
</evidence>
<proteinExistence type="predicted"/>
<accession>A0A1Y1QHD5</accession>
<gene>
    <name evidence="2" type="ORF">BWK73_33245</name>
</gene>
<keyword evidence="1" id="KW-0812">Transmembrane</keyword>
<comment type="caution">
    <text evidence="2">The sequence shown here is derived from an EMBL/GenBank/DDBJ whole genome shotgun (WGS) entry which is preliminary data.</text>
</comment>
<sequence>MRKASFPPIVILLDFLFIFLFVITQKESKTVDIHIPEDKLFHTAEIFHPNSEKSTKHENSFLLDCGNQLECKNAKSKYDGEVFIYIPPSLFKKISEMTFFAFESDSAKCGKLSIYISAEGELDIPKIFDQNKCLNKIPNLRQLYEQDS</sequence>
<evidence type="ECO:0000313" key="2">
    <source>
        <dbReference type="EMBL" id="OQX05591.1"/>
    </source>
</evidence>
<organism evidence="2 3">
    <name type="scientific">Thiothrix lacustris</name>
    <dbReference type="NCBI Taxonomy" id="525917"/>
    <lineage>
        <taxon>Bacteria</taxon>
        <taxon>Pseudomonadati</taxon>
        <taxon>Pseudomonadota</taxon>
        <taxon>Gammaproteobacteria</taxon>
        <taxon>Thiotrichales</taxon>
        <taxon>Thiotrichaceae</taxon>
        <taxon>Thiothrix</taxon>
    </lineage>
</organism>
<protein>
    <submittedName>
        <fullName evidence="2">Uncharacterized protein</fullName>
    </submittedName>
</protein>